<accession>A0A5M9JD03</accession>
<reference evidence="1 2" key="1">
    <citation type="submission" date="2019-06" db="EMBL/GenBank/DDBJ databases">
        <title>Genome Sequence of the Brown Rot Fungal Pathogen Monilinia fructicola.</title>
        <authorList>
            <person name="De Miccolis Angelini R.M."/>
            <person name="Landi L."/>
            <person name="Abate D."/>
            <person name="Pollastro S."/>
            <person name="Romanazzi G."/>
            <person name="Faretra F."/>
        </authorList>
    </citation>
    <scope>NUCLEOTIDE SEQUENCE [LARGE SCALE GENOMIC DNA]</scope>
    <source>
        <strain evidence="1 2">Mfrc123</strain>
    </source>
</reference>
<protein>
    <submittedName>
        <fullName evidence="1">Uncharacterized protein</fullName>
    </submittedName>
</protein>
<evidence type="ECO:0000313" key="1">
    <source>
        <dbReference type="EMBL" id="KAA8567498.1"/>
    </source>
</evidence>
<organism evidence="1 2">
    <name type="scientific">Monilinia fructicola</name>
    <name type="common">Brown rot fungus</name>
    <name type="synonym">Ciboria fructicola</name>
    <dbReference type="NCBI Taxonomy" id="38448"/>
    <lineage>
        <taxon>Eukaryota</taxon>
        <taxon>Fungi</taxon>
        <taxon>Dikarya</taxon>
        <taxon>Ascomycota</taxon>
        <taxon>Pezizomycotina</taxon>
        <taxon>Leotiomycetes</taxon>
        <taxon>Helotiales</taxon>
        <taxon>Sclerotiniaceae</taxon>
        <taxon>Monilinia</taxon>
    </lineage>
</organism>
<proteinExistence type="predicted"/>
<dbReference type="AlphaFoldDB" id="A0A5M9JD03"/>
<sequence>MYAEQYLNSSSAMIRYTEDEIMKISTGLYSKTSKCKEFDQGSDGSRTGRGNLPMTSLIYEYVHGYSVSATFVNVRR</sequence>
<comment type="caution">
    <text evidence="1">The sequence shown here is derived from an EMBL/GenBank/DDBJ whole genome shotgun (WGS) entry which is preliminary data.</text>
</comment>
<gene>
    <name evidence="1" type="ORF">EYC84_010506</name>
</gene>
<name>A0A5M9JD03_MONFR</name>
<dbReference type="Proteomes" id="UP000322873">
    <property type="component" value="Unassembled WGS sequence"/>
</dbReference>
<evidence type="ECO:0000313" key="2">
    <source>
        <dbReference type="Proteomes" id="UP000322873"/>
    </source>
</evidence>
<keyword evidence="2" id="KW-1185">Reference proteome</keyword>
<dbReference type="EMBL" id="VICG01000011">
    <property type="protein sequence ID" value="KAA8567498.1"/>
    <property type="molecule type" value="Genomic_DNA"/>
</dbReference>